<dbReference type="GO" id="GO:0030008">
    <property type="term" value="C:TRAPP complex"/>
    <property type="evidence" value="ECO:0007669"/>
    <property type="project" value="TreeGrafter"/>
</dbReference>
<evidence type="ECO:0000313" key="1">
    <source>
        <dbReference type="EMBL" id="RLW12162.1"/>
    </source>
</evidence>
<dbReference type="GO" id="GO:0005794">
    <property type="term" value="C:Golgi apparatus"/>
    <property type="evidence" value="ECO:0007669"/>
    <property type="project" value="TreeGrafter"/>
</dbReference>
<accession>A0A3L8SZK0</accession>
<organism evidence="1 2">
    <name type="scientific">Chloebia gouldiae</name>
    <name type="common">Gouldian finch</name>
    <name type="synonym">Erythrura gouldiae</name>
    <dbReference type="NCBI Taxonomy" id="44316"/>
    <lineage>
        <taxon>Eukaryota</taxon>
        <taxon>Metazoa</taxon>
        <taxon>Chordata</taxon>
        <taxon>Craniata</taxon>
        <taxon>Vertebrata</taxon>
        <taxon>Euteleostomi</taxon>
        <taxon>Archelosauria</taxon>
        <taxon>Archosauria</taxon>
        <taxon>Dinosauria</taxon>
        <taxon>Saurischia</taxon>
        <taxon>Theropoda</taxon>
        <taxon>Coelurosauria</taxon>
        <taxon>Aves</taxon>
        <taxon>Neognathae</taxon>
        <taxon>Neoaves</taxon>
        <taxon>Telluraves</taxon>
        <taxon>Australaves</taxon>
        <taxon>Passeriformes</taxon>
        <taxon>Passeroidea</taxon>
        <taxon>Passeridae</taxon>
        <taxon>Chloebia</taxon>
    </lineage>
</organism>
<dbReference type="AlphaFoldDB" id="A0A3L8SZK0"/>
<proteinExistence type="predicted"/>
<evidence type="ECO:0000313" key="2">
    <source>
        <dbReference type="Proteomes" id="UP000276834"/>
    </source>
</evidence>
<keyword evidence="2" id="KW-1185">Reference proteome</keyword>
<gene>
    <name evidence="1" type="ORF">DV515_00000738</name>
</gene>
<dbReference type="PANTHER" id="PTHR21581">
    <property type="entry name" value="D-ALANYL-D-ALANINE CARBOXYPEPTIDASE"/>
    <property type="match status" value="1"/>
</dbReference>
<dbReference type="OrthoDB" id="428342at2759"/>
<dbReference type="EMBL" id="QUSF01000002">
    <property type="protein sequence ID" value="RLW12162.1"/>
    <property type="molecule type" value="Genomic_DNA"/>
</dbReference>
<reference evidence="1 2" key="1">
    <citation type="journal article" date="2018" name="Proc. R. Soc. B">
        <title>A non-coding region near Follistatin controls head colour polymorphism in the Gouldian finch.</title>
        <authorList>
            <person name="Toomey M.B."/>
            <person name="Marques C.I."/>
            <person name="Andrade P."/>
            <person name="Araujo P.M."/>
            <person name="Sabatino S."/>
            <person name="Gazda M.A."/>
            <person name="Afonso S."/>
            <person name="Lopes R.J."/>
            <person name="Corbo J.C."/>
            <person name="Carneiro M."/>
        </authorList>
    </citation>
    <scope>NUCLEOTIDE SEQUENCE [LARGE SCALE GENOMIC DNA]</scope>
    <source>
        <strain evidence="1">Red01</strain>
        <tissue evidence="1">Muscle</tissue>
    </source>
</reference>
<dbReference type="PANTHER" id="PTHR21581:SF6">
    <property type="entry name" value="TRAFFICKING PROTEIN PARTICLE COMPLEX SUBUNIT 12"/>
    <property type="match status" value="1"/>
</dbReference>
<dbReference type="Proteomes" id="UP000276834">
    <property type="component" value="Unassembled WGS sequence"/>
</dbReference>
<sequence length="102" mass="11424">MVPFSMRILHAELPQYLGNPQESLDRLHSMKIICTKRDPSLSVVALAQLNRTEDNFHAFARQVWSTVSSKKDNNIPMVLAASSEAGYDSQDKLLSVLMDASF</sequence>
<protein>
    <submittedName>
        <fullName evidence="1">Uncharacterized protein</fullName>
    </submittedName>
</protein>
<name>A0A3L8SZK0_CHLGU</name>
<comment type="caution">
    <text evidence="1">The sequence shown here is derived from an EMBL/GenBank/DDBJ whole genome shotgun (WGS) entry which is preliminary data.</text>
</comment>